<dbReference type="Gene3D" id="1.10.10.10">
    <property type="entry name" value="Winged helix-like DNA-binding domain superfamily/Winged helix DNA-binding domain"/>
    <property type="match status" value="1"/>
</dbReference>
<reference evidence="2 3" key="1">
    <citation type="submission" date="2022-04" db="EMBL/GenBank/DDBJ databases">
        <title>Identification of a novel bacterium isolated from mangrove sediments.</title>
        <authorList>
            <person name="Pan X."/>
        </authorList>
    </citation>
    <scope>NUCLEOTIDE SEQUENCE [LARGE SCALE GENOMIC DNA]</scope>
    <source>
        <strain evidence="2 3">B2638</strain>
    </source>
</reference>
<dbReference type="InterPro" id="IPR036390">
    <property type="entry name" value="WH_DNA-bd_sf"/>
</dbReference>
<dbReference type="PANTHER" id="PTHR33164:SF89">
    <property type="entry name" value="MARR FAMILY REGULATORY PROTEIN"/>
    <property type="match status" value="1"/>
</dbReference>
<dbReference type="PANTHER" id="PTHR33164">
    <property type="entry name" value="TRANSCRIPTIONAL REGULATOR, MARR FAMILY"/>
    <property type="match status" value="1"/>
</dbReference>
<dbReference type="SUPFAM" id="SSF46785">
    <property type="entry name" value="Winged helix' DNA-binding domain"/>
    <property type="match status" value="1"/>
</dbReference>
<keyword evidence="3" id="KW-1185">Reference proteome</keyword>
<evidence type="ECO:0000313" key="2">
    <source>
        <dbReference type="EMBL" id="MCJ2185874.1"/>
    </source>
</evidence>
<comment type="caution">
    <text evidence="2">The sequence shown here is derived from an EMBL/GenBank/DDBJ whole genome shotgun (WGS) entry which is preliminary data.</text>
</comment>
<name>A0ABT0BLF6_9SPHN</name>
<gene>
    <name evidence="2" type="ORF">MTR66_03480</name>
</gene>
<dbReference type="RefSeq" id="WP_243917941.1">
    <property type="nucleotide sequence ID" value="NZ_JALHLG010000003.1"/>
</dbReference>
<dbReference type="InterPro" id="IPR000835">
    <property type="entry name" value="HTH_MarR-typ"/>
</dbReference>
<evidence type="ECO:0000313" key="3">
    <source>
        <dbReference type="Proteomes" id="UP001202281"/>
    </source>
</evidence>
<proteinExistence type="predicted"/>
<evidence type="ECO:0000259" key="1">
    <source>
        <dbReference type="PROSITE" id="PS50995"/>
    </source>
</evidence>
<dbReference type="Pfam" id="PF12802">
    <property type="entry name" value="MarR_2"/>
    <property type="match status" value="1"/>
</dbReference>
<dbReference type="InterPro" id="IPR036388">
    <property type="entry name" value="WH-like_DNA-bd_sf"/>
</dbReference>
<feature type="domain" description="HTH marR-type" evidence="1">
    <location>
        <begin position="6"/>
        <end position="136"/>
    </location>
</feature>
<organism evidence="2 3">
    <name type="scientific">Novosphingobium beihaiensis</name>
    <dbReference type="NCBI Taxonomy" id="2930389"/>
    <lineage>
        <taxon>Bacteria</taxon>
        <taxon>Pseudomonadati</taxon>
        <taxon>Pseudomonadota</taxon>
        <taxon>Alphaproteobacteria</taxon>
        <taxon>Sphingomonadales</taxon>
        <taxon>Sphingomonadaceae</taxon>
        <taxon>Novosphingobium</taxon>
    </lineage>
</organism>
<dbReference type="EMBL" id="JALHLG010000003">
    <property type="protein sequence ID" value="MCJ2185874.1"/>
    <property type="molecule type" value="Genomic_DNA"/>
</dbReference>
<dbReference type="Proteomes" id="UP001202281">
    <property type="component" value="Unassembled WGS sequence"/>
</dbReference>
<dbReference type="InterPro" id="IPR039422">
    <property type="entry name" value="MarR/SlyA-like"/>
</dbReference>
<protein>
    <submittedName>
        <fullName evidence="2">MarR family transcriptional regulator</fullName>
    </submittedName>
</protein>
<dbReference type="SMART" id="SM00347">
    <property type="entry name" value="HTH_MARR"/>
    <property type="match status" value="1"/>
</dbReference>
<dbReference type="PROSITE" id="PS50995">
    <property type="entry name" value="HTH_MARR_2"/>
    <property type="match status" value="1"/>
</dbReference>
<accession>A0ABT0BLF6</accession>
<sequence>MTDLLAQLPGYALRRAANAVMGELAPILAGHDLKIAEAAVLLLVREQANLTSSQIGKTLDIQRANMVPLLNRLESAGLIHREPIDKKSLAINLTKDGEAKICEAGAAIDTFEKNLLARVPAEHRDHLLPALNAIWR</sequence>